<gene>
    <name evidence="1" type="ORF">SINC0208_LOCUS13559</name>
</gene>
<name>A0A7S3N1Y3_9SPIT</name>
<dbReference type="EMBL" id="HBIH01034064">
    <property type="protein sequence ID" value="CAE0332921.1"/>
    <property type="molecule type" value="Transcribed_RNA"/>
</dbReference>
<reference evidence="1" key="1">
    <citation type="submission" date="2021-01" db="EMBL/GenBank/DDBJ databases">
        <authorList>
            <person name="Corre E."/>
            <person name="Pelletier E."/>
            <person name="Niang G."/>
            <person name="Scheremetjew M."/>
            <person name="Finn R."/>
            <person name="Kale V."/>
            <person name="Holt S."/>
            <person name="Cochrane G."/>
            <person name="Meng A."/>
            <person name="Brown T."/>
            <person name="Cohen L."/>
        </authorList>
    </citation>
    <scope>NUCLEOTIDE SEQUENCE</scope>
    <source>
        <strain evidence="1">S3</strain>
    </source>
</reference>
<proteinExistence type="predicted"/>
<evidence type="ECO:0000313" key="1">
    <source>
        <dbReference type="EMBL" id="CAE0332921.1"/>
    </source>
</evidence>
<organism evidence="1">
    <name type="scientific">Strombidium inclinatum</name>
    <dbReference type="NCBI Taxonomy" id="197538"/>
    <lineage>
        <taxon>Eukaryota</taxon>
        <taxon>Sar</taxon>
        <taxon>Alveolata</taxon>
        <taxon>Ciliophora</taxon>
        <taxon>Intramacronucleata</taxon>
        <taxon>Spirotrichea</taxon>
        <taxon>Oligotrichia</taxon>
        <taxon>Strombidiidae</taxon>
        <taxon>Strombidium</taxon>
    </lineage>
</organism>
<sequence length="254" mass="28566">MSLVGLLRLDRLWMALDGVYRLLELAFFFGARLVVFRLEQVGLLRGFLQNIWLAGDPVGILDFVVGGQDLLVYLFNFKALLGGHFGDSRNHGANLLFFLGDPVGLLLSNRVSSDILQSWDHVLLFLLRYLLLSSRFLRGLISSLLLPYFVDLLSLFLLDALHPVRLGRAVLQQVFSAALAHGLGAFLDVNLYLLRLRLLLGDCLLAGPLLGQVERRHLFLVARVAFVHANFVRQLVDHFDSPIDHELLKRPADC</sequence>
<dbReference type="AlphaFoldDB" id="A0A7S3N1Y3"/>
<accession>A0A7S3N1Y3</accession>
<protein>
    <submittedName>
        <fullName evidence="1">Uncharacterized protein</fullName>
    </submittedName>
</protein>